<evidence type="ECO:0000256" key="3">
    <source>
        <dbReference type="ARBA" id="ARBA00008636"/>
    </source>
</evidence>
<dbReference type="FunFam" id="3.30.70.260:FF:000008">
    <property type="entry name" value="D-3-phosphoglycerate dehydrogenase, chloroplastic"/>
    <property type="match status" value="1"/>
</dbReference>
<dbReference type="InterPro" id="IPR051318">
    <property type="entry name" value="Fe-S_L-Ser"/>
</dbReference>
<keyword evidence="5 11" id="KW-0004">4Fe-4S</keyword>
<evidence type="ECO:0000256" key="8">
    <source>
        <dbReference type="ARBA" id="ARBA00023014"/>
    </source>
</evidence>
<protein>
    <recommendedName>
        <fullName evidence="11">L-serine deaminase</fullName>
    </recommendedName>
</protein>
<name>A0A1M6KPJ4_9FIRM</name>
<evidence type="ECO:0000256" key="11">
    <source>
        <dbReference type="PIRNR" id="PIRNR036692"/>
    </source>
</evidence>
<dbReference type="NCBIfam" id="TIGR00719">
    <property type="entry name" value="sda_beta"/>
    <property type="match status" value="1"/>
</dbReference>
<keyword evidence="8 11" id="KW-0411">Iron-sulfur</keyword>
<accession>A0A1M6KPJ4</accession>
<evidence type="ECO:0000256" key="9">
    <source>
        <dbReference type="ARBA" id="ARBA00023239"/>
    </source>
</evidence>
<evidence type="ECO:0000256" key="5">
    <source>
        <dbReference type="ARBA" id="ARBA00022485"/>
    </source>
</evidence>
<dbReference type="InterPro" id="IPR045865">
    <property type="entry name" value="ACT-like_dom_sf"/>
</dbReference>
<dbReference type="InterPro" id="IPR054480">
    <property type="entry name" value="AHAS_small-like_ACT"/>
</dbReference>
<proteinExistence type="inferred from homology"/>
<dbReference type="InterPro" id="IPR005131">
    <property type="entry name" value="Ser_deHydtase_bsu"/>
</dbReference>
<dbReference type="SUPFAM" id="SSF55021">
    <property type="entry name" value="ACT-like"/>
    <property type="match status" value="1"/>
</dbReference>
<evidence type="ECO:0000256" key="2">
    <source>
        <dbReference type="ARBA" id="ARBA00004742"/>
    </source>
</evidence>
<dbReference type="InterPro" id="IPR004643">
    <property type="entry name" value="Fe-S_L-Ser_bsu"/>
</dbReference>
<evidence type="ECO:0000256" key="6">
    <source>
        <dbReference type="ARBA" id="ARBA00022723"/>
    </source>
</evidence>
<dbReference type="RefSeq" id="WP_072905475.1">
    <property type="nucleotide sequence ID" value="NZ_FRAI01000005.1"/>
</dbReference>
<evidence type="ECO:0000313" key="15">
    <source>
        <dbReference type="Proteomes" id="UP000243547"/>
    </source>
</evidence>
<evidence type="ECO:0000256" key="1">
    <source>
        <dbReference type="ARBA" id="ARBA00001966"/>
    </source>
</evidence>
<dbReference type="OrthoDB" id="9813137at2"/>
<dbReference type="PROSITE" id="PS51671">
    <property type="entry name" value="ACT"/>
    <property type="match status" value="1"/>
</dbReference>
<evidence type="ECO:0000256" key="12">
    <source>
        <dbReference type="RuleBase" id="RU366059"/>
    </source>
</evidence>
<dbReference type="GO" id="GO:0003941">
    <property type="term" value="F:L-serine ammonia-lyase activity"/>
    <property type="evidence" value="ECO:0007669"/>
    <property type="project" value="UniProtKB-UniRule"/>
</dbReference>
<dbReference type="STRING" id="1120989.SAMN02745227_00200"/>
<keyword evidence="7 11" id="KW-0408">Iron</keyword>
<dbReference type="Proteomes" id="UP000243547">
    <property type="component" value="Unassembled WGS sequence"/>
</dbReference>
<keyword evidence="9 11" id="KW-0456">Lyase</keyword>
<comment type="catalytic activity">
    <reaction evidence="10 11 12">
        <text>L-serine = pyruvate + NH4(+)</text>
        <dbReference type="Rhea" id="RHEA:19169"/>
        <dbReference type="ChEBI" id="CHEBI:15361"/>
        <dbReference type="ChEBI" id="CHEBI:28938"/>
        <dbReference type="ChEBI" id="CHEBI:33384"/>
        <dbReference type="EC" id="4.3.1.17"/>
    </reaction>
</comment>
<dbReference type="PANTHER" id="PTHR30182:SF12">
    <property type="entry name" value="L-SERINE DEHYDRATASE, BETA CHAIN-RELATED"/>
    <property type="match status" value="1"/>
</dbReference>
<dbReference type="Gene3D" id="3.30.70.260">
    <property type="match status" value="1"/>
</dbReference>
<evidence type="ECO:0000313" key="14">
    <source>
        <dbReference type="EMBL" id="SHJ60806.1"/>
    </source>
</evidence>
<dbReference type="InterPro" id="IPR002912">
    <property type="entry name" value="ACT_dom"/>
</dbReference>
<dbReference type="PANTHER" id="PTHR30182">
    <property type="entry name" value="L-SERINE DEHYDRATASE"/>
    <property type="match status" value="1"/>
</dbReference>
<comment type="pathway">
    <text evidence="2 11">Carbohydrate biosynthesis; gluconeogenesis.</text>
</comment>
<dbReference type="InterPro" id="IPR029009">
    <property type="entry name" value="ASB_dom_sf"/>
</dbReference>
<gene>
    <name evidence="14" type="ORF">SAMN02745227_00200</name>
</gene>
<dbReference type="CDD" id="cd04903">
    <property type="entry name" value="ACT_LSD"/>
    <property type="match status" value="1"/>
</dbReference>
<dbReference type="GO" id="GO:0006094">
    <property type="term" value="P:gluconeogenesis"/>
    <property type="evidence" value="ECO:0007669"/>
    <property type="project" value="UniProtKB-UniRule"/>
</dbReference>
<dbReference type="EMBL" id="FRAI01000005">
    <property type="protein sequence ID" value="SHJ60806.1"/>
    <property type="molecule type" value="Genomic_DNA"/>
</dbReference>
<dbReference type="Gene3D" id="3.30.1330.90">
    <property type="entry name" value="D-3-phosphoglycerate dehydrogenase, domain 3"/>
    <property type="match status" value="1"/>
</dbReference>
<evidence type="ECO:0000256" key="4">
    <source>
        <dbReference type="ARBA" id="ARBA00022432"/>
    </source>
</evidence>
<keyword evidence="4 11" id="KW-0312">Gluconeogenesis</keyword>
<comment type="cofactor">
    <cofactor evidence="1 12">
        <name>[4Fe-4S] cluster</name>
        <dbReference type="ChEBI" id="CHEBI:49883"/>
    </cofactor>
</comment>
<dbReference type="AlphaFoldDB" id="A0A1M6KPJ4"/>
<dbReference type="PIRSF" id="PIRSF036692">
    <property type="entry name" value="SDH_B"/>
    <property type="match status" value="1"/>
</dbReference>
<dbReference type="Pfam" id="PF22629">
    <property type="entry name" value="ACT_AHAS_ss"/>
    <property type="match status" value="1"/>
</dbReference>
<evidence type="ECO:0000256" key="10">
    <source>
        <dbReference type="ARBA" id="ARBA00049406"/>
    </source>
</evidence>
<sequence length="219" mass="24434">MSVFDIIGPVMIGPSSSHTAGAVRLGKMARTIANEPLSHCDIFLYGSFAKTYKGHGTDLALVAGLLGFDTDDERIKDSFSLARKQQLTYRFIESNKKTYHPNTVEFHIETKSAQRYRIVGSSIGGGNIIITELDNFKVKLTGTYFTLIIPHEDRYGIISKITSEIAKDQVNIAYMRVIREQKGVRALMVIETDQQVSQNCLENMLKVDGVLKVSFINPI</sequence>
<dbReference type="GO" id="GO:0046872">
    <property type="term" value="F:metal ion binding"/>
    <property type="evidence" value="ECO:0007669"/>
    <property type="project" value="UniProtKB-UniRule"/>
</dbReference>
<reference evidence="15" key="1">
    <citation type="submission" date="2016-11" db="EMBL/GenBank/DDBJ databases">
        <authorList>
            <person name="Varghese N."/>
            <person name="Submissions S."/>
        </authorList>
    </citation>
    <scope>NUCLEOTIDE SEQUENCE [LARGE SCALE GENOMIC DNA]</scope>
    <source>
        <strain evidence="15">DSM 14826</strain>
    </source>
</reference>
<evidence type="ECO:0000256" key="7">
    <source>
        <dbReference type="ARBA" id="ARBA00023004"/>
    </source>
</evidence>
<dbReference type="GO" id="GO:0051539">
    <property type="term" value="F:4 iron, 4 sulfur cluster binding"/>
    <property type="evidence" value="ECO:0007669"/>
    <property type="project" value="UniProtKB-UniRule"/>
</dbReference>
<comment type="similarity">
    <text evidence="3 11 12">Belongs to the iron-sulfur dependent L-serine dehydratase family.</text>
</comment>
<dbReference type="Pfam" id="PF03315">
    <property type="entry name" value="SDH_beta"/>
    <property type="match status" value="1"/>
</dbReference>
<organism evidence="14 15">
    <name type="scientific">Anaerobranca californiensis DSM 14826</name>
    <dbReference type="NCBI Taxonomy" id="1120989"/>
    <lineage>
        <taxon>Bacteria</taxon>
        <taxon>Bacillati</taxon>
        <taxon>Bacillota</taxon>
        <taxon>Clostridia</taxon>
        <taxon>Eubacteriales</taxon>
        <taxon>Proteinivoracaceae</taxon>
        <taxon>Anaerobranca</taxon>
    </lineage>
</organism>
<dbReference type="UniPathway" id="UPA00138"/>
<dbReference type="SUPFAM" id="SSF143548">
    <property type="entry name" value="Serine metabolism enzymes domain"/>
    <property type="match status" value="1"/>
</dbReference>
<feature type="domain" description="ACT" evidence="13">
    <location>
        <begin position="146"/>
        <end position="218"/>
    </location>
</feature>
<keyword evidence="15" id="KW-1185">Reference proteome</keyword>
<keyword evidence="6 11" id="KW-0479">Metal-binding</keyword>
<evidence type="ECO:0000259" key="13">
    <source>
        <dbReference type="PROSITE" id="PS51671"/>
    </source>
</evidence>